<dbReference type="EMBL" id="VUJU01009277">
    <property type="protein sequence ID" value="KAF0721174.1"/>
    <property type="molecule type" value="Genomic_DNA"/>
</dbReference>
<dbReference type="InterPro" id="IPR052579">
    <property type="entry name" value="Zinc_finger_SWIM"/>
</dbReference>
<dbReference type="PANTHER" id="PTHR31569:SF4">
    <property type="entry name" value="SWIM-TYPE DOMAIN-CONTAINING PROTEIN"/>
    <property type="match status" value="1"/>
</dbReference>
<accession>A0A6G0W3J6</accession>
<evidence type="ECO:0000313" key="2">
    <source>
        <dbReference type="EMBL" id="KAF0721174.1"/>
    </source>
</evidence>
<protein>
    <submittedName>
        <fullName evidence="2">Zinc finger SWIM domain-containing protein 3</fullName>
    </submittedName>
</protein>
<dbReference type="Proteomes" id="UP000478052">
    <property type="component" value="Unassembled WGS sequence"/>
</dbReference>
<gene>
    <name evidence="2" type="ORF">FWK35_00026412</name>
</gene>
<proteinExistence type="predicted"/>
<dbReference type="OrthoDB" id="6614065at2759"/>
<keyword evidence="3" id="KW-1185">Reference proteome</keyword>
<feature type="domain" description="ZSWIM1/3 RNaseH-like" evidence="1">
    <location>
        <begin position="21"/>
        <end position="98"/>
    </location>
</feature>
<evidence type="ECO:0000313" key="3">
    <source>
        <dbReference type="Proteomes" id="UP000478052"/>
    </source>
</evidence>
<dbReference type="Pfam" id="PF21056">
    <property type="entry name" value="ZSWIM1-3_RNaseH-like"/>
    <property type="match status" value="1"/>
</dbReference>
<comment type="caution">
    <text evidence="2">The sequence shown here is derived from an EMBL/GenBank/DDBJ whole genome shotgun (WGS) entry which is preliminary data.</text>
</comment>
<sequence>MKTALNRMRIGHTSLTHQYLMNKEDPPVCDSCVVDSNGQSEIVGFCLLTSEDLETVSNMATTFKSFNPIWKNIKCIMADKDFTEHNEFKNQFASTKILICIFHCLRSMSREITCEKMNITSVYSKSYSPIEEGKALWTDSYKPKT</sequence>
<dbReference type="InterPro" id="IPR048324">
    <property type="entry name" value="ZSWIM1-3_RNaseH-like"/>
</dbReference>
<reference evidence="2 3" key="1">
    <citation type="submission" date="2019-08" db="EMBL/GenBank/DDBJ databases">
        <title>Whole genome of Aphis craccivora.</title>
        <authorList>
            <person name="Voronova N.V."/>
            <person name="Shulinski R.S."/>
            <person name="Bandarenka Y.V."/>
            <person name="Zhorov D.G."/>
            <person name="Warner D."/>
        </authorList>
    </citation>
    <scope>NUCLEOTIDE SEQUENCE [LARGE SCALE GENOMIC DNA]</scope>
    <source>
        <strain evidence="2">180601</strain>
        <tissue evidence="2">Whole Body</tissue>
    </source>
</reference>
<name>A0A6G0W3J6_APHCR</name>
<dbReference type="PANTHER" id="PTHR31569">
    <property type="entry name" value="SWIM-TYPE DOMAIN-CONTAINING PROTEIN"/>
    <property type="match status" value="1"/>
</dbReference>
<dbReference type="AlphaFoldDB" id="A0A6G0W3J6"/>
<evidence type="ECO:0000259" key="1">
    <source>
        <dbReference type="Pfam" id="PF21056"/>
    </source>
</evidence>
<organism evidence="2 3">
    <name type="scientific">Aphis craccivora</name>
    <name type="common">Cowpea aphid</name>
    <dbReference type="NCBI Taxonomy" id="307492"/>
    <lineage>
        <taxon>Eukaryota</taxon>
        <taxon>Metazoa</taxon>
        <taxon>Ecdysozoa</taxon>
        <taxon>Arthropoda</taxon>
        <taxon>Hexapoda</taxon>
        <taxon>Insecta</taxon>
        <taxon>Pterygota</taxon>
        <taxon>Neoptera</taxon>
        <taxon>Paraneoptera</taxon>
        <taxon>Hemiptera</taxon>
        <taxon>Sternorrhyncha</taxon>
        <taxon>Aphidomorpha</taxon>
        <taxon>Aphidoidea</taxon>
        <taxon>Aphididae</taxon>
        <taxon>Aphidini</taxon>
        <taxon>Aphis</taxon>
        <taxon>Aphis</taxon>
    </lineage>
</organism>